<dbReference type="Proteomes" id="UP000178820">
    <property type="component" value="Unassembled WGS sequence"/>
</dbReference>
<reference evidence="5 6" key="1">
    <citation type="journal article" date="2016" name="Nat. Commun.">
        <title>Thousands of microbial genomes shed light on interconnected biogeochemical processes in an aquifer system.</title>
        <authorList>
            <person name="Anantharaman K."/>
            <person name="Brown C.T."/>
            <person name="Hug L.A."/>
            <person name="Sharon I."/>
            <person name="Castelle C.J."/>
            <person name="Probst A.J."/>
            <person name="Thomas B.C."/>
            <person name="Singh A."/>
            <person name="Wilkins M.J."/>
            <person name="Karaoz U."/>
            <person name="Brodie E.L."/>
            <person name="Williams K.H."/>
            <person name="Hubbard S.S."/>
            <person name="Banfield J.F."/>
        </authorList>
    </citation>
    <scope>NUCLEOTIDE SEQUENCE [LARGE SCALE GENOMIC DNA]</scope>
</reference>
<evidence type="ECO:0000313" key="6">
    <source>
        <dbReference type="Proteomes" id="UP000178820"/>
    </source>
</evidence>
<keyword evidence="2" id="KW-0328">Glycosyltransferase</keyword>
<dbReference type="SUPFAM" id="SSF53756">
    <property type="entry name" value="UDP-Glycosyltransferase/glycogen phosphorylase"/>
    <property type="match status" value="1"/>
</dbReference>
<feature type="domain" description="Fucosyltransferase C-terminal" evidence="4">
    <location>
        <begin position="236"/>
        <end position="321"/>
    </location>
</feature>
<evidence type="ECO:0000256" key="3">
    <source>
        <dbReference type="ARBA" id="ARBA00022679"/>
    </source>
</evidence>
<keyword evidence="3" id="KW-0808">Transferase</keyword>
<dbReference type="PANTHER" id="PTHR11929">
    <property type="entry name" value="ALPHA- 1,3 -FUCOSYLTRANSFERASE"/>
    <property type="match status" value="1"/>
</dbReference>
<sequence>MYIGFYNYTKQFNKNKMFLDPSSPIGDNLMYPFFYLGQRLKKLGHNIRTLDTDNIGKFDAIVFIEFPGFENTYFKKLVKNNFKNLYLILLESPIVKPDNYILENHRYFKKIFTWSDPLIDNKRYFKIQYSHNIPDEFDFGLEKNPSAGSGQVKKLCAIISSNKLTLHPNELYSERIKAIRWFEKNHPEDFDLYGKGWDRHHFDGELLGFKLARFNRLTFLAKLLKPHYPSWQGSVASKRETYEKYQFSICYESTKDISGYITEKIFDCFLASCVPIYLGAQNITDHIPANTFIDKRKFSTYEALYSHIKHMPDQQYREYLKAIETFLKSEKSYPFSAEYFANTIIPWITKCP</sequence>
<name>A0A1G2I5E9_9BACT</name>
<organism evidence="5 6">
    <name type="scientific">Candidatus Staskawiczbacteria bacterium RIFCSPHIGHO2_02_FULL_42_22</name>
    <dbReference type="NCBI Taxonomy" id="1802207"/>
    <lineage>
        <taxon>Bacteria</taxon>
        <taxon>Candidatus Staskawicziibacteriota</taxon>
    </lineage>
</organism>
<protein>
    <recommendedName>
        <fullName evidence="4">Fucosyltransferase C-terminal domain-containing protein</fullName>
    </recommendedName>
</protein>
<dbReference type="Gene3D" id="3.40.50.11660">
    <property type="entry name" value="Glycosyl transferase family 10, C-terminal domain"/>
    <property type="match status" value="1"/>
</dbReference>
<dbReference type="InterPro" id="IPR001503">
    <property type="entry name" value="Glyco_trans_10"/>
</dbReference>
<comment type="caution">
    <text evidence="5">The sequence shown here is derived from an EMBL/GenBank/DDBJ whole genome shotgun (WGS) entry which is preliminary data.</text>
</comment>
<dbReference type="GO" id="GO:0046920">
    <property type="term" value="F:alpha-(1-&gt;3)-fucosyltransferase activity"/>
    <property type="evidence" value="ECO:0007669"/>
    <property type="project" value="TreeGrafter"/>
</dbReference>
<gene>
    <name evidence="5" type="ORF">A3D44_03030</name>
</gene>
<dbReference type="EMBL" id="MHOT01000001">
    <property type="protein sequence ID" value="OGZ69847.1"/>
    <property type="molecule type" value="Genomic_DNA"/>
</dbReference>
<dbReference type="AlphaFoldDB" id="A0A1G2I5E9"/>
<dbReference type="InterPro" id="IPR038577">
    <property type="entry name" value="GT10-like_C_sf"/>
</dbReference>
<evidence type="ECO:0000256" key="2">
    <source>
        <dbReference type="ARBA" id="ARBA00022676"/>
    </source>
</evidence>
<evidence type="ECO:0000313" key="5">
    <source>
        <dbReference type="EMBL" id="OGZ69847.1"/>
    </source>
</evidence>
<dbReference type="InterPro" id="IPR055270">
    <property type="entry name" value="Glyco_tran_10_C"/>
</dbReference>
<dbReference type="STRING" id="1802207.A3D44_03030"/>
<proteinExistence type="inferred from homology"/>
<dbReference type="PANTHER" id="PTHR11929:SF194">
    <property type="entry name" value="ALPHA-(1,3)-FUCOSYLTRANSFERASE 10"/>
    <property type="match status" value="1"/>
</dbReference>
<dbReference type="Pfam" id="PF00852">
    <property type="entry name" value="Glyco_transf_10"/>
    <property type="match status" value="1"/>
</dbReference>
<dbReference type="GO" id="GO:0016020">
    <property type="term" value="C:membrane"/>
    <property type="evidence" value="ECO:0007669"/>
    <property type="project" value="InterPro"/>
</dbReference>
<evidence type="ECO:0000256" key="1">
    <source>
        <dbReference type="ARBA" id="ARBA00008919"/>
    </source>
</evidence>
<accession>A0A1G2I5E9</accession>
<comment type="similarity">
    <text evidence="1">Belongs to the glycosyltransferase 10 family.</text>
</comment>
<evidence type="ECO:0000259" key="4">
    <source>
        <dbReference type="Pfam" id="PF00852"/>
    </source>
</evidence>